<comment type="caution">
    <text evidence="9">The sequence shown here is derived from an EMBL/GenBank/DDBJ whole genome shotgun (WGS) entry which is preliminary data.</text>
</comment>
<dbReference type="RefSeq" id="XP_037219346.1">
    <property type="nucleotide sequence ID" value="XM_037363702.1"/>
</dbReference>
<evidence type="ECO:0000313" key="9">
    <source>
        <dbReference type="EMBL" id="KAF7301346.1"/>
    </source>
</evidence>
<sequence>MRRVVKQKGNETGHEFLTVSGTTASTGPVAPSDSQPPSYSLKRSTTSDLAPPSKRIKVGHDEDRQSLREIVIQYDGSDVHSKLSQRLQALDPSHPALKQAQYIDEHVGTCAADFFWCNYSKNGPTTEQDAKLVQIIKNWNYTVPNLDPTSPGFNVSPKFLRLFQIVKAFEPYGKDFRGIIFVKCRITATVIAQLFSMLSELLPSIKTFAFTYDDDQKEMYQKFESGNLNLAIATKSLEDLDFPDVTVVIRFDLSEELLSYAYHRSFLAAEKETFLVHMVNNGHQPPHLLRTNNATEPDLLRWIKIVGEDPAGAVPPIVLQLEPFDEGQEDAEQDRIIEPTTGGVITLLTATAVLYRLASRANDINFPSPLFDFHKEGNLYTCTLLWQHILPRRISGRTYPSKAHARRSACYNFCDALWRAGVLEPDAFLSPLKSIAWHSSELASRDTSLGVQVYPRKSPNFWSHSPLQELYLFPTVIIIPALKDKYAPLLLLTRQPLPTCPAFNLFLDDVTVNIEIVKYSPFTVEPKQLVLLHSYTLRLCRSVANKAFTCPIEAMPYFLAPLQRPWERKSPHSIIHDDIPWQLVAEAAESWCKPLAYGPAHIVAADVNDAVLLDRATELTRRYEALCVRPDLSPLSHPEDSPREASYANLLEYCKAVRKNFERLKDENQALVEIASVMTSTSHLDPAKPQQVSGPPPPKYLIPELCLKFTVPASTFRTALLFPSISRRLDSFLLVKELNARFFNHQIAEDLLNMAITTTSSRMEFDYERLELLGDSFLKYLASIYVFVNEPSNREGALHRARQQIVNNQCLFRSVDCVGLPAYIQSKAFSVKAWQPPNFQVTENAGVKTEVMEKKLQKEREQRLGDKVVADIAEAILGAAYLSGGRDVALLAAKSLNLPFPNVDTWADLRRKLLVPPAKISAKLASGTIEAVHELIGCKLTSKHLIAQALTHASISVYDRVSYERLEFIGDAILELLIVDHIYARNSSLTAGDLTVFKGSMGSNQTLAAICVDSGLYQHVLLSDNLRPIVEDYVQHLKAVKYEATNMAAIEGRSVGQYWQELNAPKVLSDVVESILGASYLSDDMVGAESVFDTLLQPFFNRYFMEDTVSQHPTKTLLERLQANKCLDFRVVKEKLGLQARCSIVVHGVILAMGEGSSTSLATRQASWCALDALDGDPSFLEVCNCAKEGRERKAIVFEDVLSSLDD</sequence>
<keyword evidence="5" id="KW-0067">ATP-binding</keyword>
<keyword evidence="10" id="KW-1185">Reference proteome</keyword>
<dbReference type="GO" id="GO:0005737">
    <property type="term" value="C:cytoplasm"/>
    <property type="evidence" value="ECO:0007669"/>
    <property type="project" value="TreeGrafter"/>
</dbReference>
<dbReference type="GeneID" id="59346218"/>
<dbReference type="GO" id="GO:0005634">
    <property type="term" value="C:nucleus"/>
    <property type="evidence" value="ECO:0007669"/>
    <property type="project" value="TreeGrafter"/>
</dbReference>
<evidence type="ECO:0000256" key="3">
    <source>
        <dbReference type="ARBA" id="ARBA00022801"/>
    </source>
</evidence>
<dbReference type="SUPFAM" id="SSF52540">
    <property type="entry name" value="P-loop containing nucleoside triphosphate hydrolases"/>
    <property type="match status" value="1"/>
</dbReference>
<evidence type="ECO:0000256" key="7">
    <source>
        <dbReference type="SAM" id="MobiDB-lite"/>
    </source>
</evidence>
<evidence type="ECO:0000313" key="10">
    <source>
        <dbReference type="Proteomes" id="UP000636479"/>
    </source>
</evidence>
<dbReference type="GO" id="GO:0030422">
    <property type="term" value="P:siRNA processing"/>
    <property type="evidence" value="ECO:0007669"/>
    <property type="project" value="TreeGrafter"/>
</dbReference>
<dbReference type="PANTHER" id="PTHR14950:SF37">
    <property type="entry name" value="ENDORIBONUCLEASE DICER"/>
    <property type="match status" value="1"/>
</dbReference>
<feature type="compositionally biased region" description="Polar residues" evidence="7">
    <location>
        <begin position="19"/>
        <end position="48"/>
    </location>
</feature>
<dbReference type="EMBL" id="JACAZF010000006">
    <property type="protein sequence ID" value="KAF7301346.1"/>
    <property type="molecule type" value="Genomic_DNA"/>
</dbReference>
<dbReference type="InterPro" id="IPR036389">
    <property type="entry name" value="RNase_III_sf"/>
</dbReference>
<dbReference type="CDD" id="cd00593">
    <property type="entry name" value="RIBOc"/>
    <property type="match status" value="2"/>
</dbReference>
<evidence type="ECO:0000259" key="8">
    <source>
        <dbReference type="PROSITE" id="PS50142"/>
    </source>
</evidence>
<accession>A0A8H6SMG7</accession>
<feature type="coiled-coil region" evidence="6">
    <location>
        <begin position="647"/>
        <end position="674"/>
    </location>
</feature>
<evidence type="ECO:0000256" key="6">
    <source>
        <dbReference type="SAM" id="Coils"/>
    </source>
</evidence>
<dbReference type="PANTHER" id="PTHR14950">
    <property type="entry name" value="DICER-RELATED"/>
    <property type="match status" value="1"/>
</dbReference>
<dbReference type="SMART" id="SM00535">
    <property type="entry name" value="RIBOc"/>
    <property type="match status" value="2"/>
</dbReference>
<dbReference type="SUPFAM" id="SSF69065">
    <property type="entry name" value="RNase III domain-like"/>
    <property type="match status" value="2"/>
</dbReference>
<dbReference type="AlphaFoldDB" id="A0A8H6SMG7"/>
<dbReference type="OrthoDB" id="416741at2759"/>
<dbReference type="Proteomes" id="UP000636479">
    <property type="component" value="Unassembled WGS sequence"/>
</dbReference>
<dbReference type="InterPro" id="IPR000999">
    <property type="entry name" value="RNase_III_dom"/>
</dbReference>
<keyword evidence="3" id="KW-0378">Hydrolase</keyword>
<dbReference type="InterPro" id="IPR038248">
    <property type="entry name" value="Dicer_dimer_sf"/>
</dbReference>
<dbReference type="Pfam" id="PF03368">
    <property type="entry name" value="Dicer_dimer"/>
    <property type="match status" value="1"/>
</dbReference>
<dbReference type="GO" id="GO:0004386">
    <property type="term" value="F:helicase activity"/>
    <property type="evidence" value="ECO:0007669"/>
    <property type="project" value="UniProtKB-KW"/>
</dbReference>
<protein>
    <recommendedName>
        <fullName evidence="8">RNase III domain-containing protein</fullName>
    </recommendedName>
</protein>
<feature type="domain" description="RNase III" evidence="8">
    <location>
        <begin position="734"/>
        <end position="885"/>
    </location>
</feature>
<keyword evidence="1" id="KW-0677">Repeat</keyword>
<dbReference type="PROSITE" id="PS50142">
    <property type="entry name" value="RNASE_3_2"/>
    <property type="match status" value="2"/>
</dbReference>
<evidence type="ECO:0000256" key="5">
    <source>
        <dbReference type="ARBA" id="ARBA00022840"/>
    </source>
</evidence>
<dbReference type="Gene3D" id="3.30.160.380">
    <property type="entry name" value="Dicer dimerisation domain"/>
    <property type="match status" value="1"/>
</dbReference>
<organism evidence="9 10">
    <name type="scientific">Mycena indigotica</name>
    <dbReference type="NCBI Taxonomy" id="2126181"/>
    <lineage>
        <taxon>Eukaryota</taxon>
        <taxon>Fungi</taxon>
        <taxon>Dikarya</taxon>
        <taxon>Basidiomycota</taxon>
        <taxon>Agaricomycotina</taxon>
        <taxon>Agaricomycetes</taxon>
        <taxon>Agaricomycetidae</taxon>
        <taxon>Agaricales</taxon>
        <taxon>Marasmiineae</taxon>
        <taxon>Mycenaceae</taxon>
        <taxon>Mycena</taxon>
    </lineage>
</organism>
<dbReference type="Pfam" id="PF00636">
    <property type="entry name" value="Ribonuclease_3"/>
    <property type="match status" value="2"/>
</dbReference>
<evidence type="ECO:0000256" key="1">
    <source>
        <dbReference type="ARBA" id="ARBA00022737"/>
    </source>
</evidence>
<name>A0A8H6SMG7_9AGAR</name>
<keyword evidence="6" id="KW-0175">Coiled coil</keyword>
<evidence type="ECO:0000256" key="2">
    <source>
        <dbReference type="ARBA" id="ARBA00022741"/>
    </source>
</evidence>
<keyword evidence="2" id="KW-0547">Nucleotide-binding</keyword>
<evidence type="ECO:0000256" key="4">
    <source>
        <dbReference type="ARBA" id="ARBA00022806"/>
    </source>
</evidence>
<dbReference type="InterPro" id="IPR005034">
    <property type="entry name" value="Dicer_dimerisation"/>
</dbReference>
<gene>
    <name evidence="9" type="ORF">MIND_00699800</name>
</gene>
<proteinExistence type="predicted"/>
<dbReference type="Gene3D" id="1.10.1520.10">
    <property type="entry name" value="Ribonuclease III domain"/>
    <property type="match status" value="2"/>
</dbReference>
<reference evidence="9" key="1">
    <citation type="submission" date="2020-05" db="EMBL/GenBank/DDBJ databases">
        <title>Mycena genomes resolve the evolution of fungal bioluminescence.</title>
        <authorList>
            <person name="Tsai I.J."/>
        </authorList>
    </citation>
    <scope>NUCLEOTIDE SEQUENCE</scope>
    <source>
        <strain evidence="9">171206Taipei</strain>
    </source>
</reference>
<keyword evidence="4" id="KW-0347">Helicase</keyword>
<dbReference type="GO" id="GO:0005524">
    <property type="term" value="F:ATP binding"/>
    <property type="evidence" value="ECO:0007669"/>
    <property type="project" value="UniProtKB-KW"/>
</dbReference>
<dbReference type="Gene3D" id="3.40.50.300">
    <property type="entry name" value="P-loop containing nucleotide triphosphate hydrolases"/>
    <property type="match status" value="1"/>
</dbReference>
<dbReference type="GO" id="GO:0003723">
    <property type="term" value="F:RNA binding"/>
    <property type="evidence" value="ECO:0007669"/>
    <property type="project" value="TreeGrafter"/>
</dbReference>
<dbReference type="InterPro" id="IPR027417">
    <property type="entry name" value="P-loop_NTPase"/>
</dbReference>
<feature type="domain" description="RNase III" evidence="8">
    <location>
        <begin position="929"/>
        <end position="1084"/>
    </location>
</feature>
<dbReference type="GO" id="GO:0004525">
    <property type="term" value="F:ribonuclease III activity"/>
    <property type="evidence" value="ECO:0007669"/>
    <property type="project" value="InterPro"/>
</dbReference>
<feature type="region of interest" description="Disordered" evidence="7">
    <location>
        <begin position="1"/>
        <end position="62"/>
    </location>
</feature>